<dbReference type="Proteomes" id="UP000247973">
    <property type="component" value="Unassembled WGS sequence"/>
</dbReference>
<evidence type="ECO:0000313" key="4">
    <source>
        <dbReference type="EMBL" id="PXV65896.1"/>
    </source>
</evidence>
<dbReference type="CDD" id="cd04301">
    <property type="entry name" value="NAT_SF"/>
    <property type="match status" value="1"/>
</dbReference>
<keyword evidence="2" id="KW-0012">Acyltransferase</keyword>
<dbReference type="AlphaFoldDB" id="A0A2V3PSN8"/>
<dbReference type="Gene3D" id="3.40.630.30">
    <property type="match status" value="1"/>
</dbReference>
<dbReference type="InterPro" id="IPR016181">
    <property type="entry name" value="Acyl_CoA_acyltransferase"/>
</dbReference>
<feature type="domain" description="N-acetyltransferase" evidence="3">
    <location>
        <begin position="1"/>
        <end position="161"/>
    </location>
</feature>
<dbReference type="SUPFAM" id="SSF55729">
    <property type="entry name" value="Acyl-CoA N-acyltransferases (Nat)"/>
    <property type="match status" value="1"/>
</dbReference>
<evidence type="ECO:0000313" key="5">
    <source>
        <dbReference type="Proteomes" id="UP000247973"/>
    </source>
</evidence>
<evidence type="ECO:0000256" key="1">
    <source>
        <dbReference type="ARBA" id="ARBA00022679"/>
    </source>
</evidence>
<keyword evidence="5" id="KW-1185">Reference proteome</keyword>
<evidence type="ECO:0000259" key="3">
    <source>
        <dbReference type="PROSITE" id="PS51186"/>
    </source>
</evidence>
<dbReference type="PROSITE" id="PS51186">
    <property type="entry name" value="GNAT"/>
    <property type="match status" value="1"/>
</dbReference>
<dbReference type="EMBL" id="QICL01000006">
    <property type="protein sequence ID" value="PXV65896.1"/>
    <property type="molecule type" value="Genomic_DNA"/>
</dbReference>
<dbReference type="InterPro" id="IPR000182">
    <property type="entry name" value="GNAT_dom"/>
</dbReference>
<dbReference type="PANTHER" id="PTHR43072">
    <property type="entry name" value="N-ACETYLTRANSFERASE"/>
    <property type="match status" value="1"/>
</dbReference>
<dbReference type="OrthoDB" id="9799096at2"/>
<organism evidence="4 5">
    <name type="scientific">Dysgonomonas alginatilytica</name>
    <dbReference type="NCBI Taxonomy" id="1605892"/>
    <lineage>
        <taxon>Bacteria</taxon>
        <taxon>Pseudomonadati</taxon>
        <taxon>Bacteroidota</taxon>
        <taxon>Bacteroidia</taxon>
        <taxon>Bacteroidales</taxon>
        <taxon>Dysgonomonadaceae</taxon>
        <taxon>Dysgonomonas</taxon>
    </lineage>
</organism>
<proteinExistence type="predicted"/>
<dbReference type="PANTHER" id="PTHR43072:SF23">
    <property type="entry name" value="UPF0039 PROTEIN C11D3.02C"/>
    <property type="match status" value="1"/>
</dbReference>
<comment type="caution">
    <text evidence="4">The sequence shown here is derived from an EMBL/GenBank/DDBJ whole genome shotgun (WGS) entry which is preliminary data.</text>
</comment>
<protein>
    <submittedName>
        <fullName evidence="4">Phosphinothricin acetyltransferase</fullName>
    </submittedName>
</protein>
<evidence type="ECO:0000256" key="2">
    <source>
        <dbReference type="ARBA" id="ARBA00023315"/>
    </source>
</evidence>
<keyword evidence="1 4" id="KW-0808">Transferase</keyword>
<dbReference type="GO" id="GO:0016747">
    <property type="term" value="F:acyltransferase activity, transferring groups other than amino-acyl groups"/>
    <property type="evidence" value="ECO:0007669"/>
    <property type="project" value="InterPro"/>
</dbReference>
<dbReference type="Pfam" id="PF13420">
    <property type="entry name" value="Acetyltransf_4"/>
    <property type="match status" value="1"/>
</dbReference>
<gene>
    <name evidence="4" type="ORF">CLV62_10669</name>
</gene>
<sequence>MIRNVQLSDAKRIAEIYNPYIKDTIITFEEELVTEEDIADRIKYITAKDFPYIVYEENGDVVGYAYLSNWRSRSAYDITLETSVYIDEKAQAKGLGSILYAELINRARTINIHSLIGVISLPNPISQKLHEKFKFELVGNFKESGLKFNKLIDVEFWQLIL</sequence>
<accession>A0A2V3PSN8</accession>
<reference evidence="4 5" key="1">
    <citation type="submission" date="2018-03" db="EMBL/GenBank/DDBJ databases">
        <title>Genomic Encyclopedia of Archaeal and Bacterial Type Strains, Phase II (KMG-II): from individual species to whole genera.</title>
        <authorList>
            <person name="Goeker M."/>
        </authorList>
    </citation>
    <scope>NUCLEOTIDE SEQUENCE [LARGE SCALE GENOMIC DNA]</scope>
    <source>
        <strain evidence="4 5">DSM 100214</strain>
    </source>
</reference>
<name>A0A2V3PSN8_9BACT</name>
<dbReference type="RefSeq" id="WP_110310085.1">
    <property type="nucleotide sequence ID" value="NZ_QICL01000006.1"/>
</dbReference>